<dbReference type="InterPro" id="IPR050205">
    <property type="entry name" value="CDPK_Ser/Thr_kinases"/>
</dbReference>
<dbReference type="Gene3D" id="1.10.238.10">
    <property type="entry name" value="EF-hand"/>
    <property type="match status" value="2"/>
</dbReference>
<name>A0AAU9JLM3_9CILI</name>
<dbReference type="PANTHER" id="PTHR24349">
    <property type="entry name" value="SERINE/THREONINE-PROTEIN KINASE"/>
    <property type="match status" value="1"/>
</dbReference>
<comment type="subunit">
    <text evidence="2">Monomer.</text>
</comment>
<keyword evidence="6" id="KW-0418">Kinase</keyword>
<sequence>MGVCCVKSQGCDDCLRSQAIMHSTRIENVKKLYKFGKTIGHGSFGEVRTAVRKGCPRLTVAIKSISKEIIKGQINLLRTEVESLLTVDHPNIIRLYNVYEDGNSIHLILEYCKGGDLFTKITQQGHLSECEARRLMKKMLMSVAHLHSNNIVHRDLKPQHFLFENPDDLSELKLIDFGLSHKFVKYADQMHSSVGTLYYTAPEVLSGSYSNKCDLWSLGVILYAMLSGDLPFYGSISCIMKNINSGIFSMDGEIWSKVSQNAKDLIRGLICKDENQRLNAEDALKQPWFEMIPKESPKFDKCLLNSLKEYRKSNLFQKEAMNILAKHLPEKEIWTLKNAFLSLDAEGIGSIAAENLTRRLSSIENDLSKPEAAEITIAIDRRNSGRIFYSDFLAAALFTSKIYEEQFIEIAFKFFDTEQNGYLTRDNFEQTLMNLGKDINLDEHQELTKIFKNSNEKITFQEFRNMLLSPIYKE</sequence>
<keyword evidence="4" id="KW-0808">Transferase</keyword>
<comment type="caution">
    <text evidence="12">The sequence shown here is derived from an EMBL/GenBank/DDBJ whole genome shotgun (WGS) entry which is preliminary data.</text>
</comment>
<dbReference type="InterPro" id="IPR000719">
    <property type="entry name" value="Prot_kinase_dom"/>
</dbReference>
<evidence type="ECO:0000259" key="11">
    <source>
        <dbReference type="PROSITE" id="PS50222"/>
    </source>
</evidence>
<proteinExistence type="inferred from homology"/>
<dbReference type="PROSITE" id="PS50222">
    <property type="entry name" value="EF_HAND_2"/>
    <property type="match status" value="1"/>
</dbReference>
<dbReference type="SUPFAM" id="SSF56112">
    <property type="entry name" value="Protein kinase-like (PK-like)"/>
    <property type="match status" value="1"/>
</dbReference>
<dbReference type="FunFam" id="1.10.510.10:FF:000571">
    <property type="entry name" value="Maternal embryonic leucine zipper kinase"/>
    <property type="match status" value="1"/>
</dbReference>
<dbReference type="CDD" id="cd05117">
    <property type="entry name" value="STKc_CAMK"/>
    <property type="match status" value="1"/>
</dbReference>
<evidence type="ECO:0000256" key="6">
    <source>
        <dbReference type="ARBA" id="ARBA00022777"/>
    </source>
</evidence>
<dbReference type="InterPro" id="IPR017441">
    <property type="entry name" value="Protein_kinase_ATP_BS"/>
</dbReference>
<evidence type="ECO:0000256" key="2">
    <source>
        <dbReference type="ARBA" id="ARBA00011245"/>
    </source>
</evidence>
<dbReference type="Proteomes" id="UP001162131">
    <property type="component" value="Unassembled WGS sequence"/>
</dbReference>
<keyword evidence="7 9" id="KW-0067">ATP-binding</keyword>
<dbReference type="PROSITE" id="PS50011">
    <property type="entry name" value="PROTEIN_KINASE_DOM"/>
    <property type="match status" value="1"/>
</dbReference>
<feature type="binding site" evidence="9">
    <location>
        <position position="63"/>
    </location>
    <ligand>
        <name>ATP</name>
        <dbReference type="ChEBI" id="CHEBI:30616"/>
    </ligand>
</feature>
<evidence type="ECO:0000256" key="9">
    <source>
        <dbReference type="PROSITE-ProRule" id="PRU10141"/>
    </source>
</evidence>
<evidence type="ECO:0008006" key="14">
    <source>
        <dbReference type="Google" id="ProtNLM"/>
    </source>
</evidence>
<dbReference type="GO" id="GO:0005509">
    <property type="term" value="F:calcium ion binding"/>
    <property type="evidence" value="ECO:0007669"/>
    <property type="project" value="InterPro"/>
</dbReference>
<keyword evidence="13" id="KW-1185">Reference proteome</keyword>
<protein>
    <recommendedName>
        <fullName evidence="14">Calcium-dependent protein kinase</fullName>
    </recommendedName>
</protein>
<evidence type="ECO:0000313" key="13">
    <source>
        <dbReference type="Proteomes" id="UP001162131"/>
    </source>
</evidence>
<reference evidence="12" key="1">
    <citation type="submission" date="2021-09" db="EMBL/GenBank/DDBJ databases">
        <authorList>
            <consortium name="AG Swart"/>
            <person name="Singh M."/>
            <person name="Singh A."/>
            <person name="Seah K."/>
            <person name="Emmerich C."/>
        </authorList>
    </citation>
    <scope>NUCLEOTIDE SEQUENCE</scope>
    <source>
        <strain evidence="12">ATCC30299</strain>
    </source>
</reference>
<feature type="domain" description="Protein kinase" evidence="10">
    <location>
        <begin position="33"/>
        <end position="289"/>
    </location>
</feature>
<evidence type="ECO:0000256" key="3">
    <source>
        <dbReference type="ARBA" id="ARBA00022527"/>
    </source>
</evidence>
<gene>
    <name evidence="12" type="ORF">BSTOLATCC_MIC45624</name>
</gene>
<evidence type="ECO:0000256" key="1">
    <source>
        <dbReference type="ARBA" id="ARBA00001946"/>
    </source>
</evidence>
<evidence type="ECO:0000256" key="5">
    <source>
        <dbReference type="ARBA" id="ARBA00022741"/>
    </source>
</evidence>
<evidence type="ECO:0000259" key="10">
    <source>
        <dbReference type="PROSITE" id="PS50011"/>
    </source>
</evidence>
<dbReference type="AlphaFoldDB" id="A0AAU9JLM3"/>
<dbReference type="EMBL" id="CAJZBQ010000045">
    <property type="protein sequence ID" value="CAG9328169.1"/>
    <property type="molecule type" value="Genomic_DNA"/>
</dbReference>
<dbReference type="GO" id="GO:0004674">
    <property type="term" value="F:protein serine/threonine kinase activity"/>
    <property type="evidence" value="ECO:0007669"/>
    <property type="project" value="UniProtKB-KW"/>
</dbReference>
<keyword evidence="3" id="KW-0723">Serine/threonine-protein kinase</keyword>
<dbReference type="InterPro" id="IPR011992">
    <property type="entry name" value="EF-hand-dom_pair"/>
</dbReference>
<dbReference type="Gene3D" id="3.30.200.20">
    <property type="entry name" value="Phosphorylase Kinase, domain 1"/>
    <property type="match status" value="1"/>
</dbReference>
<dbReference type="InterPro" id="IPR002048">
    <property type="entry name" value="EF_hand_dom"/>
</dbReference>
<evidence type="ECO:0000256" key="7">
    <source>
        <dbReference type="ARBA" id="ARBA00022840"/>
    </source>
</evidence>
<comment type="similarity">
    <text evidence="8">Belongs to the protein kinase superfamily. Ser/Thr protein kinase family. CDPK subfamily.</text>
</comment>
<dbReference type="FunFam" id="3.30.200.20:FF:000042">
    <property type="entry name" value="Aurora kinase A"/>
    <property type="match status" value="1"/>
</dbReference>
<dbReference type="InterPro" id="IPR011009">
    <property type="entry name" value="Kinase-like_dom_sf"/>
</dbReference>
<organism evidence="12 13">
    <name type="scientific">Blepharisma stoltei</name>
    <dbReference type="NCBI Taxonomy" id="1481888"/>
    <lineage>
        <taxon>Eukaryota</taxon>
        <taxon>Sar</taxon>
        <taxon>Alveolata</taxon>
        <taxon>Ciliophora</taxon>
        <taxon>Postciliodesmatophora</taxon>
        <taxon>Heterotrichea</taxon>
        <taxon>Heterotrichida</taxon>
        <taxon>Blepharismidae</taxon>
        <taxon>Blepharisma</taxon>
    </lineage>
</organism>
<keyword evidence="5 9" id="KW-0547">Nucleotide-binding</keyword>
<evidence type="ECO:0000313" key="12">
    <source>
        <dbReference type="EMBL" id="CAG9328169.1"/>
    </source>
</evidence>
<dbReference type="Pfam" id="PF00069">
    <property type="entry name" value="Pkinase"/>
    <property type="match status" value="1"/>
</dbReference>
<dbReference type="GO" id="GO:0005524">
    <property type="term" value="F:ATP binding"/>
    <property type="evidence" value="ECO:0007669"/>
    <property type="project" value="UniProtKB-UniRule"/>
</dbReference>
<accession>A0AAU9JLM3</accession>
<dbReference type="SUPFAM" id="SSF47473">
    <property type="entry name" value="EF-hand"/>
    <property type="match status" value="1"/>
</dbReference>
<dbReference type="Gene3D" id="1.10.510.10">
    <property type="entry name" value="Transferase(Phosphotransferase) domain 1"/>
    <property type="match status" value="1"/>
</dbReference>
<evidence type="ECO:0000256" key="8">
    <source>
        <dbReference type="ARBA" id="ARBA00024334"/>
    </source>
</evidence>
<evidence type="ECO:0000256" key="4">
    <source>
        <dbReference type="ARBA" id="ARBA00022679"/>
    </source>
</evidence>
<feature type="domain" description="EF-hand" evidence="11">
    <location>
        <begin position="403"/>
        <end position="438"/>
    </location>
</feature>
<dbReference type="PROSITE" id="PS00107">
    <property type="entry name" value="PROTEIN_KINASE_ATP"/>
    <property type="match status" value="1"/>
</dbReference>
<comment type="cofactor">
    <cofactor evidence="1">
        <name>Mg(2+)</name>
        <dbReference type="ChEBI" id="CHEBI:18420"/>
    </cofactor>
</comment>